<dbReference type="RefSeq" id="XP_044547458.1">
    <property type="nucleotide sequence ID" value="XM_044695993.1"/>
</dbReference>
<comment type="caution">
    <text evidence="1">The sequence shown here is derived from an EMBL/GenBank/DDBJ whole genome shotgun (WGS) entry which is preliminary data.</text>
</comment>
<keyword evidence="2" id="KW-1185">Reference proteome</keyword>
<gene>
    <name evidence="1" type="ORF">C9374_006163</name>
</gene>
<dbReference type="InterPro" id="IPR052575">
    <property type="entry name" value="SSU_processome_comp_20"/>
</dbReference>
<name>A0AA88GIV1_NAELO</name>
<organism evidence="1 2">
    <name type="scientific">Naegleria lovaniensis</name>
    <name type="common">Amoeba</name>
    <dbReference type="NCBI Taxonomy" id="51637"/>
    <lineage>
        <taxon>Eukaryota</taxon>
        <taxon>Discoba</taxon>
        <taxon>Heterolobosea</taxon>
        <taxon>Tetramitia</taxon>
        <taxon>Eutetramitia</taxon>
        <taxon>Vahlkampfiidae</taxon>
        <taxon>Naegleria</taxon>
    </lineage>
</organism>
<reference evidence="1 2" key="1">
    <citation type="journal article" date="2018" name="BMC Genomics">
        <title>The genome of Naegleria lovaniensis, the basis for a comparative approach to unravel pathogenicity factors of the human pathogenic amoeba N. fowleri.</title>
        <authorList>
            <person name="Liechti N."/>
            <person name="Schurch N."/>
            <person name="Bruggmann R."/>
            <person name="Wittwer M."/>
        </authorList>
    </citation>
    <scope>NUCLEOTIDE SEQUENCE [LARGE SCALE GENOMIC DNA]</scope>
    <source>
        <strain evidence="1 2">ATCC 30569</strain>
    </source>
</reference>
<evidence type="ECO:0000313" key="2">
    <source>
        <dbReference type="Proteomes" id="UP000816034"/>
    </source>
</evidence>
<sequence>MIVLIQIIPYTRNSLSKLLESFMSMVCKFGDSLHVLIAFNLYLDKLRQQQDTSQDMTLFSNARFKQLAKALKHNLQSKSDRLRLETLKLLTQFEQDEIQKGMTLNKVETTKCVILEYLRDSEECGFDFDQSRSRVVLLEKANEYLKRYHSTIPQLYKTLLSHYIFGAYYTKYSIVWEPTHELAQSVSRTNFNEFWELLISNLLHVYDKYGQYRIEKNQEKSMIYRSKKRTSDQHTINFETYSRNVKKIEKITDIETIFDKVMKDHSKEHTHYDTYLPMIFKDFSMCAKDDQIANQILSKYFMHSMKMN</sequence>
<dbReference type="EMBL" id="PYSW02000026">
    <property type="protein sequence ID" value="KAG2381779.1"/>
    <property type="molecule type" value="Genomic_DNA"/>
</dbReference>
<dbReference type="Proteomes" id="UP000816034">
    <property type="component" value="Unassembled WGS sequence"/>
</dbReference>
<protein>
    <submittedName>
        <fullName evidence="1">Uncharacterized protein</fullName>
    </submittedName>
</protein>
<dbReference type="GeneID" id="68098617"/>
<accession>A0AA88GIV1</accession>
<dbReference type="AlphaFoldDB" id="A0AA88GIV1"/>
<proteinExistence type="predicted"/>
<dbReference type="GO" id="GO:0030686">
    <property type="term" value="C:90S preribosome"/>
    <property type="evidence" value="ECO:0007669"/>
    <property type="project" value="TreeGrafter"/>
</dbReference>
<dbReference type="GO" id="GO:0032040">
    <property type="term" value="C:small-subunit processome"/>
    <property type="evidence" value="ECO:0007669"/>
    <property type="project" value="TreeGrafter"/>
</dbReference>
<evidence type="ECO:0000313" key="1">
    <source>
        <dbReference type="EMBL" id="KAG2381779.1"/>
    </source>
</evidence>
<dbReference type="PANTHER" id="PTHR17695">
    <property type="entry name" value="SMALL SUBUNIT PROCESSOME COMPONENT 20 HOMOLOG"/>
    <property type="match status" value="1"/>
</dbReference>
<dbReference type="PANTHER" id="PTHR17695:SF11">
    <property type="entry name" value="SMALL SUBUNIT PROCESSOME COMPONENT 20 HOMOLOG"/>
    <property type="match status" value="1"/>
</dbReference>